<evidence type="ECO:0008006" key="4">
    <source>
        <dbReference type="Google" id="ProtNLM"/>
    </source>
</evidence>
<dbReference type="KEGG" id="dpx:DAPPUDRAFT_336586"/>
<keyword evidence="1" id="KW-0732">Signal</keyword>
<proteinExistence type="predicted"/>
<dbReference type="AlphaFoldDB" id="E9HZZ0"/>
<gene>
    <name evidence="2" type="ORF">DAPPUDRAFT_336586</name>
</gene>
<keyword evidence="3" id="KW-1185">Reference proteome</keyword>
<feature type="chain" id="PRO_5003242146" description="HSF-type DNA-binding domain-containing protein" evidence="1">
    <location>
        <begin position="18"/>
        <end position="79"/>
    </location>
</feature>
<feature type="signal peptide" evidence="1">
    <location>
        <begin position="1"/>
        <end position="17"/>
    </location>
</feature>
<reference evidence="2 3" key="1">
    <citation type="journal article" date="2011" name="Science">
        <title>The ecoresponsive genome of Daphnia pulex.</title>
        <authorList>
            <person name="Colbourne J.K."/>
            <person name="Pfrender M.E."/>
            <person name="Gilbert D."/>
            <person name="Thomas W.K."/>
            <person name="Tucker A."/>
            <person name="Oakley T.H."/>
            <person name="Tokishita S."/>
            <person name="Aerts A."/>
            <person name="Arnold G.J."/>
            <person name="Basu M.K."/>
            <person name="Bauer D.J."/>
            <person name="Caceres C.E."/>
            <person name="Carmel L."/>
            <person name="Casola C."/>
            <person name="Choi J.H."/>
            <person name="Detter J.C."/>
            <person name="Dong Q."/>
            <person name="Dusheyko S."/>
            <person name="Eads B.D."/>
            <person name="Frohlich T."/>
            <person name="Geiler-Samerotte K.A."/>
            <person name="Gerlach D."/>
            <person name="Hatcher P."/>
            <person name="Jogdeo S."/>
            <person name="Krijgsveld J."/>
            <person name="Kriventseva E.V."/>
            <person name="Kultz D."/>
            <person name="Laforsch C."/>
            <person name="Lindquist E."/>
            <person name="Lopez J."/>
            <person name="Manak J.R."/>
            <person name="Muller J."/>
            <person name="Pangilinan J."/>
            <person name="Patwardhan R.P."/>
            <person name="Pitluck S."/>
            <person name="Pritham E.J."/>
            <person name="Rechtsteiner A."/>
            <person name="Rho M."/>
            <person name="Rogozin I.B."/>
            <person name="Sakarya O."/>
            <person name="Salamov A."/>
            <person name="Schaack S."/>
            <person name="Shapiro H."/>
            <person name="Shiga Y."/>
            <person name="Skalitzky C."/>
            <person name="Smith Z."/>
            <person name="Souvorov A."/>
            <person name="Sung W."/>
            <person name="Tang Z."/>
            <person name="Tsuchiya D."/>
            <person name="Tu H."/>
            <person name="Vos H."/>
            <person name="Wang M."/>
            <person name="Wolf Y.I."/>
            <person name="Yamagata H."/>
            <person name="Yamada T."/>
            <person name="Ye Y."/>
            <person name="Shaw J.R."/>
            <person name="Andrews J."/>
            <person name="Crease T.J."/>
            <person name="Tang H."/>
            <person name="Lucas S.M."/>
            <person name="Robertson H.M."/>
            <person name="Bork P."/>
            <person name="Koonin E.V."/>
            <person name="Zdobnov E.M."/>
            <person name="Grigoriev I.V."/>
            <person name="Lynch M."/>
            <person name="Boore J.L."/>
        </authorList>
    </citation>
    <scope>NUCLEOTIDE SEQUENCE [LARGE SCALE GENOMIC DNA]</scope>
</reference>
<evidence type="ECO:0000256" key="1">
    <source>
        <dbReference type="SAM" id="SignalP"/>
    </source>
</evidence>
<protein>
    <recommendedName>
        <fullName evidence="4">HSF-type DNA-binding domain-containing protein</fullName>
    </recommendedName>
</protein>
<dbReference type="EMBL" id="GL733435">
    <property type="protein sequence ID" value="EFX62693.1"/>
    <property type="molecule type" value="Genomic_DNA"/>
</dbReference>
<evidence type="ECO:0000313" key="3">
    <source>
        <dbReference type="Proteomes" id="UP000000305"/>
    </source>
</evidence>
<organism evidence="2 3">
    <name type="scientific">Daphnia pulex</name>
    <name type="common">Water flea</name>
    <dbReference type="NCBI Taxonomy" id="6669"/>
    <lineage>
        <taxon>Eukaryota</taxon>
        <taxon>Metazoa</taxon>
        <taxon>Ecdysozoa</taxon>
        <taxon>Arthropoda</taxon>
        <taxon>Crustacea</taxon>
        <taxon>Branchiopoda</taxon>
        <taxon>Diplostraca</taxon>
        <taxon>Cladocera</taxon>
        <taxon>Anomopoda</taxon>
        <taxon>Daphniidae</taxon>
        <taxon>Daphnia</taxon>
    </lineage>
</organism>
<dbReference type="HOGENOM" id="CLU_2608421_0_0_1"/>
<dbReference type="InParanoid" id="E9HZZ0"/>
<accession>E9HZZ0</accession>
<sequence>MACNGRWLIKCVRPCQGLLVLTQDVTSWYILTEKFSRYGILKRNFRESFRNTFSYGQIDLSRFGFHPLSPTNLTGIATF</sequence>
<evidence type="ECO:0000313" key="2">
    <source>
        <dbReference type="EMBL" id="EFX62693.1"/>
    </source>
</evidence>
<name>E9HZZ0_DAPPU</name>
<dbReference type="Proteomes" id="UP000000305">
    <property type="component" value="Unassembled WGS sequence"/>
</dbReference>